<dbReference type="PANTHER" id="PTHR35272:SF3">
    <property type="entry name" value="THIOL:DISULFIDE INTERCHANGE PROTEIN DSBC"/>
    <property type="match status" value="1"/>
</dbReference>
<evidence type="ECO:0000313" key="4">
    <source>
        <dbReference type="Proteomes" id="UP000239772"/>
    </source>
</evidence>
<dbReference type="InterPro" id="IPR051470">
    <property type="entry name" value="Thiol:disulfide_interchange"/>
</dbReference>
<dbReference type="OrthoDB" id="9780147at2"/>
<dbReference type="Proteomes" id="UP000239772">
    <property type="component" value="Unassembled WGS sequence"/>
</dbReference>
<dbReference type="InterPro" id="IPR036249">
    <property type="entry name" value="Thioredoxin-like_sf"/>
</dbReference>
<feature type="signal peptide" evidence="1">
    <location>
        <begin position="1"/>
        <end position="23"/>
    </location>
</feature>
<name>A0A2T1HQ23_9HYPH</name>
<protein>
    <submittedName>
        <fullName evidence="3">Disulfide bond formation protein DsbA</fullName>
    </submittedName>
</protein>
<accession>A0A2T1HQ23</accession>
<dbReference type="AlphaFoldDB" id="A0A2T1HQ23"/>
<comment type="caution">
    <text evidence="3">The sequence shown here is derived from an EMBL/GenBank/DDBJ whole genome shotgun (WGS) entry which is preliminary data.</text>
</comment>
<dbReference type="Gene3D" id="3.40.30.10">
    <property type="entry name" value="Glutaredoxin"/>
    <property type="match status" value="1"/>
</dbReference>
<evidence type="ECO:0000313" key="3">
    <source>
        <dbReference type="EMBL" id="PSC03619.1"/>
    </source>
</evidence>
<keyword evidence="4" id="KW-1185">Reference proteome</keyword>
<reference evidence="4" key="1">
    <citation type="submission" date="2018-03" db="EMBL/GenBank/DDBJ databases">
        <authorList>
            <person name="Sun L."/>
            <person name="Liu H."/>
            <person name="Chen W."/>
            <person name="Huang K."/>
            <person name="Liu W."/>
            <person name="Gao X."/>
        </authorList>
    </citation>
    <scope>NUCLEOTIDE SEQUENCE [LARGE SCALE GENOMIC DNA]</scope>
    <source>
        <strain evidence="4">SH9</strain>
    </source>
</reference>
<sequence length="229" mass="23961">MNLHRRSLLLAGLAAALPAAARAQGQNQWIKLKGDEGQPVGNARLPVEIVSQIDATPGRITLGSANPDVVLAEFYDYNCPWCRKAAGDIAALIENDPDLRVLLINNPILSPASKDAAAVEAALQNMAGDAAAGRFHQRMFAEAGRADRAKAVRIAADVSGKPAEAIEKVSATPQAKAQVDGQLRLAANLGFIATPTFVLGGLGVFGYPGPRTTGQMIASLRKCGEVGCR</sequence>
<dbReference type="SUPFAM" id="SSF52833">
    <property type="entry name" value="Thioredoxin-like"/>
    <property type="match status" value="1"/>
</dbReference>
<dbReference type="GO" id="GO:0016491">
    <property type="term" value="F:oxidoreductase activity"/>
    <property type="evidence" value="ECO:0007669"/>
    <property type="project" value="InterPro"/>
</dbReference>
<keyword evidence="1" id="KW-0732">Signal</keyword>
<dbReference type="InterPro" id="IPR001853">
    <property type="entry name" value="DSBA-like_thioredoxin_dom"/>
</dbReference>
<dbReference type="PROSITE" id="PS51352">
    <property type="entry name" value="THIOREDOXIN_2"/>
    <property type="match status" value="1"/>
</dbReference>
<dbReference type="EMBL" id="PVZS01000022">
    <property type="protein sequence ID" value="PSC03619.1"/>
    <property type="molecule type" value="Genomic_DNA"/>
</dbReference>
<dbReference type="InterPro" id="IPR013766">
    <property type="entry name" value="Thioredoxin_domain"/>
</dbReference>
<dbReference type="PANTHER" id="PTHR35272">
    <property type="entry name" value="THIOL:DISULFIDE INTERCHANGE PROTEIN DSBC-RELATED"/>
    <property type="match status" value="1"/>
</dbReference>
<evidence type="ECO:0000256" key="1">
    <source>
        <dbReference type="SAM" id="SignalP"/>
    </source>
</evidence>
<proteinExistence type="predicted"/>
<gene>
    <name evidence="3" type="ORF">SLNSH_17680</name>
</gene>
<feature type="domain" description="Thioredoxin" evidence="2">
    <location>
        <begin position="9"/>
        <end position="190"/>
    </location>
</feature>
<dbReference type="RefSeq" id="WP_106338345.1">
    <property type="nucleotide sequence ID" value="NZ_PVZS01000022.1"/>
</dbReference>
<evidence type="ECO:0000259" key="2">
    <source>
        <dbReference type="PROSITE" id="PS51352"/>
    </source>
</evidence>
<dbReference type="Pfam" id="PF01323">
    <property type="entry name" value="DSBA"/>
    <property type="match status" value="1"/>
</dbReference>
<organism evidence="3 4">
    <name type="scientific">Alsobacter soli</name>
    <dbReference type="NCBI Taxonomy" id="2109933"/>
    <lineage>
        <taxon>Bacteria</taxon>
        <taxon>Pseudomonadati</taxon>
        <taxon>Pseudomonadota</taxon>
        <taxon>Alphaproteobacteria</taxon>
        <taxon>Hyphomicrobiales</taxon>
        <taxon>Alsobacteraceae</taxon>
        <taxon>Alsobacter</taxon>
    </lineage>
</organism>
<feature type="chain" id="PRO_5015735174" evidence="1">
    <location>
        <begin position="24"/>
        <end position="229"/>
    </location>
</feature>